<sequence>MEKNEPIRPEVIRSRSVSTALCAFPVLHEGQGNPICVCPPPHPVLFLVYSFVAATDQPLTDNLWVVRVRIDFK</sequence>
<comment type="caution">
    <text evidence="1">The sequence shown here is derived from an EMBL/GenBank/DDBJ whole genome shotgun (WGS) entry which is preliminary data.</text>
</comment>
<name>A0AAV4RIP4_CAEEX</name>
<evidence type="ECO:0000313" key="1">
    <source>
        <dbReference type="EMBL" id="GIY20394.1"/>
    </source>
</evidence>
<reference evidence="1 2" key="1">
    <citation type="submission" date="2021-06" db="EMBL/GenBank/DDBJ databases">
        <title>Caerostris extrusa draft genome.</title>
        <authorList>
            <person name="Kono N."/>
            <person name="Arakawa K."/>
        </authorList>
    </citation>
    <scope>NUCLEOTIDE SEQUENCE [LARGE SCALE GENOMIC DNA]</scope>
</reference>
<dbReference type="Proteomes" id="UP001054945">
    <property type="component" value="Unassembled WGS sequence"/>
</dbReference>
<protein>
    <submittedName>
        <fullName evidence="1">Uncharacterized protein</fullName>
    </submittedName>
</protein>
<organism evidence="1 2">
    <name type="scientific">Caerostris extrusa</name>
    <name type="common">Bark spider</name>
    <name type="synonym">Caerostris bankana</name>
    <dbReference type="NCBI Taxonomy" id="172846"/>
    <lineage>
        <taxon>Eukaryota</taxon>
        <taxon>Metazoa</taxon>
        <taxon>Ecdysozoa</taxon>
        <taxon>Arthropoda</taxon>
        <taxon>Chelicerata</taxon>
        <taxon>Arachnida</taxon>
        <taxon>Araneae</taxon>
        <taxon>Araneomorphae</taxon>
        <taxon>Entelegynae</taxon>
        <taxon>Araneoidea</taxon>
        <taxon>Araneidae</taxon>
        <taxon>Caerostris</taxon>
    </lineage>
</organism>
<dbReference type="AlphaFoldDB" id="A0AAV4RIP4"/>
<proteinExistence type="predicted"/>
<keyword evidence="2" id="KW-1185">Reference proteome</keyword>
<dbReference type="EMBL" id="BPLR01007874">
    <property type="protein sequence ID" value="GIY20394.1"/>
    <property type="molecule type" value="Genomic_DNA"/>
</dbReference>
<evidence type="ECO:0000313" key="2">
    <source>
        <dbReference type="Proteomes" id="UP001054945"/>
    </source>
</evidence>
<gene>
    <name evidence="1" type="ORF">CEXT_155841</name>
</gene>
<accession>A0AAV4RIP4</accession>